<accession>A0AAE1E1U3</accession>
<name>A0AAE1E1U3_9GAST</name>
<gene>
    <name evidence="1" type="ORF">RRG08_045394</name>
</gene>
<reference evidence="1" key="1">
    <citation type="journal article" date="2023" name="G3 (Bethesda)">
        <title>A reference genome for the long-term kleptoplast-retaining sea slug Elysia crispata morphotype clarki.</title>
        <authorList>
            <person name="Eastman K.E."/>
            <person name="Pendleton A.L."/>
            <person name="Shaikh M.A."/>
            <person name="Suttiyut T."/>
            <person name="Ogas R."/>
            <person name="Tomko P."/>
            <person name="Gavelis G."/>
            <person name="Widhalm J.R."/>
            <person name="Wisecaver J.H."/>
        </authorList>
    </citation>
    <scope>NUCLEOTIDE SEQUENCE</scope>
    <source>
        <strain evidence="1">ECLA1</strain>
    </source>
</reference>
<dbReference type="Proteomes" id="UP001283361">
    <property type="component" value="Unassembled WGS sequence"/>
</dbReference>
<evidence type="ECO:0000313" key="2">
    <source>
        <dbReference type="Proteomes" id="UP001283361"/>
    </source>
</evidence>
<protein>
    <submittedName>
        <fullName evidence="1">Uncharacterized protein</fullName>
    </submittedName>
</protein>
<dbReference type="EMBL" id="JAWDGP010001514">
    <property type="protein sequence ID" value="KAK3790862.1"/>
    <property type="molecule type" value="Genomic_DNA"/>
</dbReference>
<sequence length="83" mass="9626">MVQNSLGSQKENNIPPFLVLQVHSSRSDIHWWMVTADIGYCGATHYSRTLKHLIGAWADNLSRTRRREGLPPLSLWRQHTMEK</sequence>
<dbReference type="AlphaFoldDB" id="A0AAE1E1U3"/>
<comment type="caution">
    <text evidence="1">The sequence shown here is derived from an EMBL/GenBank/DDBJ whole genome shotgun (WGS) entry which is preliminary data.</text>
</comment>
<organism evidence="1 2">
    <name type="scientific">Elysia crispata</name>
    <name type="common">lettuce slug</name>
    <dbReference type="NCBI Taxonomy" id="231223"/>
    <lineage>
        <taxon>Eukaryota</taxon>
        <taxon>Metazoa</taxon>
        <taxon>Spiralia</taxon>
        <taxon>Lophotrochozoa</taxon>
        <taxon>Mollusca</taxon>
        <taxon>Gastropoda</taxon>
        <taxon>Heterobranchia</taxon>
        <taxon>Euthyneura</taxon>
        <taxon>Panpulmonata</taxon>
        <taxon>Sacoglossa</taxon>
        <taxon>Placobranchoidea</taxon>
        <taxon>Plakobranchidae</taxon>
        <taxon>Elysia</taxon>
    </lineage>
</organism>
<keyword evidence="2" id="KW-1185">Reference proteome</keyword>
<evidence type="ECO:0000313" key="1">
    <source>
        <dbReference type="EMBL" id="KAK3790862.1"/>
    </source>
</evidence>
<proteinExistence type="predicted"/>